<reference evidence="1" key="1">
    <citation type="submission" date="2007-03" db="EMBL/GenBank/DDBJ databases">
        <title>Annotation of Culex pipiens quinquefasciatus.</title>
        <authorList>
            <consortium name="The Broad Institute Genome Sequencing Platform"/>
            <person name="Atkinson P.W."/>
            <person name="Hemingway J."/>
            <person name="Christensen B.M."/>
            <person name="Higgs S."/>
            <person name="Kodira C."/>
            <person name="Hannick L."/>
            <person name="Megy K."/>
            <person name="O'Leary S."/>
            <person name="Pearson M."/>
            <person name="Haas B.J."/>
            <person name="Mauceli E."/>
            <person name="Wortman J.R."/>
            <person name="Lee N.H."/>
            <person name="Guigo R."/>
            <person name="Stanke M."/>
            <person name="Alvarado L."/>
            <person name="Amedeo P."/>
            <person name="Antoine C.H."/>
            <person name="Arensburger P."/>
            <person name="Bidwell S.L."/>
            <person name="Crawford M."/>
            <person name="Camaro F."/>
            <person name="Devon K."/>
            <person name="Engels R."/>
            <person name="Hammond M."/>
            <person name="Howarth C."/>
            <person name="Koehrsen M."/>
            <person name="Lawson D."/>
            <person name="Montgomery P."/>
            <person name="Nene V."/>
            <person name="Nusbaum C."/>
            <person name="Puiu D."/>
            <person name="Romero-Severson J."/>
            <person name="Severson D.W."/>
            <person name="Shumway M."/>
            <person name="Sisk P."/>
            <person name="Stolte C."/>
            <person name="Zeng Q."/>
            <person name="Eisenstadt E."/>
            <person name="Fraser-Liggett C."/>
            <person name="Strausberg R."/>
            <person name="Galagan J."/>
            <person name="Birren B."/>
            <person name="Collins F.H."/>
        </authorList>
    </citation>
    <scope>NUCLEOTIDE SEQUENCE [LARGE SCALE GENOMIC DNA]</scope>
    <source>
        <strain evidence="1">JHB</strain>
    </source>
</reference>
<protein>
    <submittedName>
        <fullName evidence="1">Ubiquitin-protein ligase</fullName>
    </submittedName>
</protein>
<keyword evidence="1" id="KW-0436">Ligase</keyword>
<dbReference type="InParanoid" id="B0WR58"/>
<sequence>MSTSVCFRFRAHTTTAPFSAASIPKTPPQVLNLSQRLDFVSGGRLTPSQVEPAAFCTAEVKKVKAFPIPIREVAAVALSKTLAAGKTATTTFDLEHLQRHRKCQNFTQIAHTDDLACSRRWNRVEMALAVLMIARTSLRKRSKFDTTTGAGQHRWFTCRRSAPERARTEFCCCTMAIQPMFKNCVDAICDPSRLDFPSIKYIATASLQSMSVISEHTDENRDIIHAK</sequence>
<dbReference type="VEuPathDB" id="VectorBase:CPIJ009565"/>
<proteinExistence type="predicted"/>
<gene>
    <name evidence="1" type="ORF">CpipJ_CPIJ009565</name>
</gene>
<dbReference type="KEGG" id="cqu:CpipJ_CPIJ009565"/>
<dbReference type="GO" id="GO:0016874">
    <property type="term" value="F:ligase activity"/>
    <property type="evidence" value="ECO:0007669"/>
    <property type="project" value="UniProtKB-KW"/>
</dbReference>
<organism>
    <name type="scientific">Culex quinquefasciatus</name>
    <name type="common">Southern house mosquito</name>
    <name type="synonym">Culex pungens</name>
    <dbReference type="NCBI Taxonomy" id="7176"/>
    <lineage>
        <taxon>Eukaryota</taxon>
        <taxon>Metazoa</taxon>
        <taxon>Ecdysozoa</taxon>
        <taxon>Arthropoda</taxon>
        <taxon>Hexapoda</taxon>
        <taxon>Insecta</taxon>
        <taxon>Pterygota</taxon>
        <taxon>Neoptera</taxon>
        <taxon>Endopterygota</taxon>
        <taxon>Diptera</taxon>
        <taxon>Nematocera</taxon>
        <taxon>Culicoidea</taxon>
        <taxon>Culicidae</taxon>
        <taxon>Culicinae</taxon>
        <taxon>Culicini</taxon>
        <taxon>Culex</taxon>
        <taxon>Culex</taxon>
    </lineage>
</organism>
<feature type="non-terminal residue" evidence="1">
    <location>
        <position position="227"/>
    </location>
</feature>
<dbReference type="EMBL" id="DS232052">
    <property type="protein sequence ID" value="EDS33232.1"/>
    <property type="molecule type" value="Genomic_DNA"/>
</dbReference>
<dbReference type="AlphaFoldDB" id="B0WR58"/>
<accession>B0WR58</accession>
<name>B0WR58_CULQU</name>
<evidence type="ECO:0000313" key="1">
    <source>
        <dbReference type="EMBL" id="EDS33232.1"/>
    </source>
</evidence>
<dbReference type="HOGENOM" id="CLU_1227442_0_0_1"/>